<dbReference type="GO" id="GO:0005886">
    <property type="term" value="C:plasma membrane"/>
    <property type="evidence" value="ECO:0007669"/>
    <property type="project" value="UniProtKB-SubCell"/>
</dbReference>
<keyword evidence="4" id="KW-0547">Nucleotide-binding</keyword>
<keyword evidence="3 8" id="KW-0812">Transmembrane</keyword>
<accession>A0A1I4IVD3</accession>
<dbReference type="CDD" id="cd07346">
    <property type="entry name" value="ABC_6TM_exporters"/>
    <property type="match status" value="1"/>
</dbReference>
<dbReference type="SUPFAM" id="SSF90123">
    <property type="entry name" value="ABC transporter transmembrane region"/>
    <property type="match status" value="1"/>
</dbReference>
<dbReference type="GO" id="GO:0016887">
    <property type="term" value="F:ATP hydrolysis activity"/>
    <property type="evidence" value="ECO:0007669"/>
    <property type="project" value="InterPro"/>
</dbReference>
<feature type="transmembrane region" description="Helical" evidence="8">
    <location>
        <begin position="246"/>
        <end position="268"/>
    </location>
</feature>
<dbReference type="Pfam" id="PF00664">
    <property type="entry name" value="ABC_membrane"/>
    <property type="match status" value="1"/>
</dbReference>
<evidence type="ECO:0000313" key="11">
    <source>
        <dbReference type="EMBL" id="SFL57811.1"/>
    </source>
</evidence>
<evidence type="ECO:0000256" key="1">
    <source>
        <dbReference type="ARBA" id="ARBA00004651"/>
    </source>
</evidence>
<protein>
    <submittedName>
        <fullName evidence="11">ATP-binding cassette, subfamily B</fullName>
    </submittedName>
</protein>
<evidence type="ECO:0000256" key="3">
    <source>
        <dbReference type="ARBA" id="ARBA00022692"/>
    </source>
</evidence>
<dbReference type="Proteomes" id="UP000199006">
    <property type="component" value="Unassembled WGS sequence"/>
</dbReference>
<dbReference type="InterPro" id="IPR003439">
    <property type="entry name" value="ABC_transporter-like_ATP-bd"/>
</dbReference>
<feature type="transmembrane region" description="Helical" evidence="8">
    <location>
        <begin position="20"/>
        <end position="43"/>
    </location>
</feature>
<dbReference type="GO" id="GO:0005524">
    <property type="term" value="F:ATP binding"/>
    <property type="evidence" value="ECO:0007669"/>
    <property type="project" value="UniProtKB-KW"/>
</dbReference>
<dbReference type="PANTHER" id="PTHR43394:SF1">
    <property type="entry name" value="ATP-BINDING CASSETTE SUB-FAMILY B MEMBER 10, MITOCHONDRIAL"/>
    <property type="match status" value="1"/>
</dbReference>
<dbReference type="InterPro" id="IPR039421">
    <property type="entry name" value="Type_1_exporter"/>
</dbReference>
<feature type="domain" description="ABC transmembrane type-1" evidence="10">
    <location>
        <begin position="20"/>
        <end position="303"/>
    </location>
</feature>
<feature type="transmembrane region" description="Helical" evidence="8">
    <location>
        <begin position="130"/>
        <end position="155"/>
    </location>
</feature>
<keyword evidence="7 8" id="KW-0472">Membrane</keyword>
<keyword evidence="2" id="KW-0813">Transport</keyword>
<dbReference type="InterPro" id="IPR027417">
    <property type="entry name" value="P-loop_NTPase"/>
</dbReference>
<reference evidence="11 12" key="1">
    <citation type="submission" date="2016-10" db="EMBL/GenBank/DDBJ databases">
        <authorList>
            <person name="de Groot N.N."/>
        </authorList>
    </citation>
    <scope>NUCLEOTIDE SEQUENCE [LARGE SCALE GENOMIC DNA]</scope>
    <source>
        <strain evidence="11 12">ATCC 51327</strain>
    </source>
</reference>
<dbReference type="PROSITE" id="PS00211">
    <property type="entry name" value="ABC_TRANSPORTER_1"/>
    <property type="match status" value="1"/>
</dbReference>
<dbReference type="Pfam" id="PF00005">
    <property type="entry name" value="ABC_tran"/>
    <property type="match status" value="1"/>
</dbReference>
<feature type="domain" description="ABC transporter" evidence="9">
    <location>
        <begin position="334"/>
        <end position="567"/>
    </location>
</feature>
<dbReference type="GO" id="GO:0015421">
    <property type="term" value="F:ABC-type oligopeptide transporter activity"/>
    <property type="evidence" value="ECO:0007669"/>
    <property type="project" value="TreeGrafter"/>
</dbReference>
<dbReference type="RefSeq" id="WP_089861601.1">
    <property type="nucleotide sequence ID" value="NZ_FOTI01000019.1"/>
</dbReference>
<dbReference type="SMART" id="SM00382">
    <property type="entry name" value="AAA"/>
    <property type="match status" value="1"/>
</dbReference>
<evidence type="ECO:0000256" key="8">
    <source>
        <dbReference type="SAM" id="Phobius"/>
    </source>
</evidence>
<dbReference type="PROSITE" id="PS50929">
    <property type="entry name" value="ABC_TM1F"/>
    <property type="match status" value="1"/>
</dbReference>
<dbReference type="InterPro" id="IPR003593">
    <property type="entry name" value="AAA+_ATPase"/>
</dbReference>
<evidence type="ECO:0000256" key="4">
    <source>
        <dbReference type="ARBA" id="ARBA00022741"/>
    </source>
</evidence>
<dbReference type="InterPro" id="IPR011527">
    <property type="entry name" value="ABC1_TM_dom"/>
</dbReference>
<dbReference type="FunFam" id="3.40.50.300:FF:000287">
    <property type="entry name" value="Multidrug ABC transporter ATP-binding protein"/>
    <property type="match status" value="1"/>
</dbReference>
<dbReference type="EMBL" id="FOTI01000019">
    <property type="protein sequence ID" value="SFL57811.1"/>
    <property type="molecule type" value="Genomic_DNA"/>
</dbReference>
<dbReference type="PANTHER" id="PTHR43394">
    <property type="entry name" value="ATP-DEPENDENT PERMEASE MDL1, MITOCHONDRIAL"/>
    <property type="match status" value="1"/>
</dbReference>
<keyword evidence="5 11" id="KW-0067">ATP-binding</keyword>
<evidence type="ECO:0000256" key="5">
    <source>
        <dbReference type="ARBA" id="ARBA00022840"/>
    </source>
</evidence>
<comment type="subcellular location">
    <subcellularLocation>
        <location evidence="1">Cell membrane</location>
        <topology evidence="1">Multi-pass membrane protein</topology>
    </subcellularLocation>
</comment>
<dbReference type="Gene3D" id="1.20.1560.10">
    <property type="entry name" value="ABC transporter type 1, transmembrane domain"/>
    <property type="match status" value="1"/>
</dbReference>
<sequence length="585" mass="66098">MEDIKKIFAFAREYHYKLYLAILLATSSVLLGIVPFYLIYKIIMAFLTESVVETSYLFIMSALILILLLAKSYLFLQAMRASHETAFDTLMGMRKSMAEKLIRMPMGEIKAKSSGQLKNIIVDMVEEMELILAHLIPEGVSYLIVPILLIIYIFFLDWRMALAALGTVPISLIIFQLMMKNSQERLEYWFKAGERMNSNIVEYISGMEVIKIFNQTTRSFAKYTDSVKDYEKYTLEWYRESWSYMAAFYVILPATLIFVVPLGAYLYLQGSLNLANYILIMMLAMGLGDPLSRLARFIESITMLKRKSKAINEVLSGPELELRKNELKPANYDISFNNVSFAYDKEEVLTKVSFTAAQGTVTALVGESGSGKSTIAKLLVRFWDPKSGKIMLDGVEIKEISFANLMEAISYVSQDIYLFNTTIRENIRLGNPQATDKEVESAAKLAQCHNFILELENGYETMAGDAGNKLSGGQKQRISIARALLKDSPIIILDEATAFTDPENEDRIQAALNGLISGKTLVVIAHRLSTITEADNIIVMDQGQISAQGTHDELLVSSEIYQRLWQAHLEAMEWNIKLEEAESYV</sequence>
<proteinExistence type="predicted"/>
<organism evidence="11 12">
    <name type="scientific">Halanaerobium salsuginis</name>
    <dbReference type="NCBI Taxonomy" id="29563"/>
    <lineage>
        <taxon>Bacteria</taxon>
        <taxon>Bacillati</taxon>
        <taxon>Bacillota</taxon>
        <taxon>Clostridia</taxon>
        <taxon>Halanaerobiales</taxon>
        <taxon>Halanaerobiaceae</taxon>
        <taxon>Halanaerobium</taxon>
    </lineage>
</organism>
<dbReference type="AlphaFoldDB" id="A0A1I4IVD3"/>
<evidence type="ECO:0000256" key="6">
    <source>
        <dbReference type="ARBA" id="ARBA00022989"/>
    </source>
</evidence>
<dbReference type="SUPFAM" id="SSF52540">
    <property type="entry name" value="P-loop containing nucleoside triphosphate hydrolases"/>
    <property type="match status" value="1"/>
</dbReference>
<evidence type="ECO:0000259" key="10">
    <source>
        <dbReference type="PROSITE" id="PS50929"/>
    </source>
</evidence>
<dbReference type="InterPro" id="IPR017871">
    <property type="entry name" value="ABC_transporter-like_CS"/>
</dbReference>
<keyword evidence="6 8" id="KW-1133">Transmembrane helix</keyword>
<dbReference type="InterPro" id="IPR036640">
    <property type="entry name" value="ABC1_TM_sf"/>
</dbReference>
<evidence type="ECO:0000256" key="2">
    <source>
        <dbReference type="ARBA" id="ARBA00022448"/>
    </source>
</evidence>
<gene>
    <name evidence="11" type="ORF">SAMN02983006_01508</name>
</gene>
<name>A0A1I4IVD3_9FIRM</name>
<dbReference type="OrthoDB" id="9762778at2"/>
<keyword evidence="12" id="KW-1185">Reference proteome</keyword>
<dbReference type="Gene3D" id="3.40.50.300">
    <property type="entry name" value="P-loop containing nucleotide triphosphate hydrolases"/>
    <property type="match status" value="1"/>
</dbReference>
<feature type="transmembrane region" description="Helical" evidence="8">
    <location>
        <begin position="161"/>
        <end position="179"/>
    </location>
</feature>
<evidence type="ECO:0000259" key="9">
    <source>
        <dbReference type="PROSITE" id="PS50893"/>
    </source>
</evidence>
<evidence type="ECO:0000256" key="7">
    <source>
        <dbReference type="ARBA" id="ARBA00023136"/>
    </source>
</evidence>
<evidence type="ECO:0000313" key="12">
    <source>
        <dbReference type="Proteomes" id="UP000199006"/>
    </source>
</evidence>
<dbReference type="STRING" id="29563.SAMN02983006_01508"/>
<dbReference type="PROSITE" id="PS50893">
    <property type="entry name" value="ABC_TRANSPORTER_2"/>
    <property type="match status" value="1"/>
</dbReference>
<feature type="transmembrane region" description="Helical" evidence="8">
    <location>
        <begin position="55"/>
        <end position="76"/>
    </location>
</feature>